<feature type="compositionally biased region" description="Low complexity" evidence="3">
    <location>
        <begin position="194"/>
        <end position="211"/>
    </location>
</feature>
<keyword evidence="1 2" id="KW-0238">DNA-binding</keyword>
<dbReference type="OMA" id="HNIDDFE"/>
<proteinExistence type="predicted"/>
<evidence type="ECO:0000256" key="3">
    <source>
        <dbReference type="SAM" id="MobiDB-lite"/>
    </source>
</evidence>
<dbReference type="InterPro" id="IPR009071">
    <property type="entry name" value="HMG_box_dom"/>
</dbReference>
<evidence type="ECO:0000256" key="1">
    <source>
        <dbReference type="ARBA" id="ARBA00023125"/>
    </source>
</evidence>
<feature type="region of interest" description="Disordered" evidence="3">
    <location>
        <begin position="90"/>
        <end position="123"/>
    </location>
</feature>
<evidence type="ECO:0000256" key="2">
    <source>
        <dbReference type="PROSITE-ProRule" id="PRU00267"/>
    </source>
</evidence>
<feature type="domain" description="HMG box" evidence="4">
    <location>
        <begin position="118"/>
        <end position="186"/>
    </location>
</feature>
<dbReference type="OrthoDB" id="1919336at2759"/>
<dbReference type="PROSITE" id="PS50118">
    <property type="entry name" value="HMG_BOX_2"/>
    <property type="match status" value="1"/>
</dbReference>
<dbReference type="GO" id="GO:0003677">
    <property type="term" value="F:DNA binding"/>
    <property type="evidence" value="ECO:0007669"/>
    <property type="project" value="UniProtKB-UniRule"/>
</dbReference>
<dbReference type="InterPro" id="IPR050342">
    <property type="entry name" value="HMGB"/>
</dbReference>
<sequence>MSHTEFDSLKRQFASILRSTAAAQHSSAYVLEQYAGMIESGSIPSSLAIAQIQAQMPQFALPMGAMAAGFTEAGKKKKKGKGDLDVIMFETMSPTEEGDSKKRKRARKEKAPKDPNAPKRPPSAYLLYQNAIRKEIKDKNPTMTYAEVLGEISKMWSGLSAEEKKPYLDATEIAKGEYEKSKAAYEADHTALKSPPVVAAEATPADAPADSSSEDESDVPPPPKPSVVTPLSKPAKADTSIDKKKGKPSLGGKAVAVPPPPPAKVATSDEDDTDTSGSDSESSEEAPPPPKKKAKKETPPPVSTTKKDRKKK</sequence>
<dbReference type="Pfam" id="PF00505">
    <property type="entry name" value="HMG_box"/>
    <property type="match status" value="1"/>
</dbReference>
<dbReference type="EMBL" id="CAFZ01000234">
    <property type="protein sequence ID" value="CCA73553.1"/>
    <property type="molecule type" value="Genomic_DNA"/>
</dbReference>
<accession>G4TQG0</accession>
<dbReference type="SMART" id="SM00398">
    <property type="entry name" value="HMG"/>
    <property type="match status" value="1"/>
</dbReference>
<dbReference type="STRING" id="1109443.G4TQG0"/>
<dbReference type="AlphaFoldDB" id="G4TQG0"/>
<dbReference type="GO" id="GO:0005634">
    <property type="term" value="C:nucleus"/>
    <property type="evidence" value="ECO:0007669"/>
    <property type="project" value="UniProtKB-UniRule"/>
</dbReference>
<dbReference type="Gene3D" id="1.10.30.10">
    <property type="entry name" value="High mobility group box domain"/>
    <property type="match status" value="1"/>
</dbReference>
<dbReference type="HOGENOM" id="CLU_891719_0_0_1"/>
<evidence type="ECO:0000313" key="5">
    <source>
        <dbReference type="EMBL" id="CCA73553.1"/>
    </source>
</evidence>
<dbReference type="PANTHER" id="PTHR48112">
    <property type="entry name" value="HIGH MOBILITY GROUP PROTEIN DSP1"/>
    <property type="match status" value="1"/>
</dbReference>
<dbReference type="eggNOG" id="KOG0381">
    <property type="taxonomic scope" value="Eukaryota"/>
</dbReference>
<evidence type="ECO:0000313" key="6">
    <source>
        <dbReference type="Proteomes" id="UP000007148"/>
    </source>
</evidence>
<reference evidence="5 6" key="1">
    <citation type="journal article" date="2011" name="PLoS Pathog.">
        <title>Endophytic Life Strategies Decoded by Genome and Transcriptome Analyses of the Mutualistic Root Symbiont Piriformospora indica.</title>
        <authorList>
            <person name="Zuccaro A."/>
            <person name="Lahrmann U."/>
            <person name="Guldener U."/>
            <person name="Langen G."/>
            <person name="Pfiffi S."/>
            <person name="Biedenkopf D."/>
            <person name="Wong P."/>
            <person name="Samans B."/>
            <person name="Grimm C."/>
            <person name="Basiewicz M."/>
            <person name="Murat C."/>
            <person name="Martin F."/>
            <person name="Kogel K.H."/>
        </authorList>
    </citation>
    <scope>NUCLEOTIDE SEQUENCE [LARGE SCALE GENOMIC DNA]</scope>
    <source>
        <strain evidence="5 6">DSM 11827</strain>
    </source>
</reference>
<dbReference type="InterPro" id="IPR036910">
    <property type="entry name" value="HMG_box_dom_sf"/>
</dbReference>
<organism evidence="5 6">
    <name type="scientific">Serendipita indica (strain DSM 11827)</name>
    <name type="common">Root endophyte fungus</name>
    <name type="synonym">Piriformospora indica</name>
    <dbReference type="NCBI Taxonomy" id="1109443"/>
    <lineage>
        <taxon>Eukaryota</taxon>
        <taxon>Fungi</taxon>
        <taxon>Dikarya</taxon>
        <taxon>Basidiomycota</taxon>
        <taxon>Agaricomycotina</taxon>
        <taxon>Agaricomycetes</taxon>
        <taxon>Sebacinales</taxon>
        <taxon>Serendipitaceae</taxon>
        <taxon>Serendipita</taxon>
    </lineage>
</organism>
<gene>
    <name evidence="5" type="ORF">PIIN_07506</name>
</gene>
<dbReference type="PANTHER" id="PTHR48112:SF22">
    <property type="entry name" value="MITOCHONDRIAL TRANSCRIPTION FACTOR A, ISOFORM B"/>
    <property type="match status" value="1"/>
</dbReference>
<evidence type="ECO:0000259" key="4">
    <source>
        <dbReference type="PROSITE" id="PS50118"/>
    </source>
</evidence>
<keyword evidence="6" id="KW-1185">Reference proteome</keyword>
<feature type="region of interest" description="Disordered" evidence="3">
    <location>
        <begin position="187"/>
        <end position="312"/>
    </location>
</feature>
<dbReference type="Proteomes" id="UP000007148">
    <property type="component" value="Unassembled WGS sequence"/>
</dbReference>
<dbReference type="SUPFAM" id="SSF47095">
    <property type="entry name" value="HMG-box"/>
    <property type="match status" value="1"/>
</dbReference>
<dbReference type="InParanoid" id="G4TQG0"/>
<protein>
    <recommendedName>
        <fullName evidence="4">HMG box domain-containing protein</fullName>
    </recommendedName>
</protein>
<name>G4TQG0_SERID</name>
<dbReference type="FunCoup" id="G4TQG0">
    <property type="interactions" value="2"/>
</dbReference>
<feature type="DNA-binding region" description="HMG box" evidence="2">
    <location>
        <begin position="118"/>
        <end position="186"/>
    </location>
</feature>
<keyword evidence="2" id="KW-0539">Nucleus</keyword>
<comment type="caution">
    <text evidence="5">The sequence shown here is derived from an EMBL/GenBank/DDBJ whole genome shotgun (WGS) entry which is preliminary data.</text>
</comment>